<evidence type="ECO:0000313" key="4">
    <source>
        <dbReference type="Proteomes" id="UP000002149"/>
    </source>
</evidence>
<organism evidence="3 4">
    <name type="scientific">Cryptococcus deneoformans (strain JEC21 / ATCC MYA-565)</name>
    <name type="common">Cryptococcus neoformans var. neoformans serotype D</name>
    <dbReference type="NCBI Taxonomy" id="214684"/>
    <lineage>
        <taxon>Eukaryota</taxon>
        <taxon>Fungi</taxon>
        <taxon>Dikarya</taxon>
        <taxon>Basidiomycota</taxon>
        <taxon>Agaricomycotina</taxon>
        <taxon>Tremellomycetes</taxon>
        <taxon>Tremellales</taxon>
        <taxon>Cryptococcaceae</taxon>
        <taxon>Cryptococcus</taxon>
        <taxon>Cryptococcus neoformans species complex</taxon>
    </lineage>
</organism>
<dbReference type="GO" id="GO:0051118">
    <property type="term" value="F:glucan endo-1,3-alpha-glucosidase activity"/>
    <property type="evidence" value="ECO:0007669"/>
    <property type="project" value="InterPro"/>
</dbReference>
<gene>
    <name evidence="3" type="ordered locus">CND01960</name>
</gene>
<dbReference type="OrthoDB" id="3257981at2759"/>
<dbReference type="KEGG" id="cne:CND01960"/>
<dbReference type="EMBL" id="AE017344">
    <property type="protein sequence ID" value="AAW43152.2"/>
    <property type="molecule type" value="Genomic_DNA"/>
</dbReference>
<dbReference type="CAZy" id="GH71">
    <property type="family name" value="Glycoside Hydrolase Family 71"/>
</dbReference>
<feature type="chain" id="PRO_5006744945" evidence="2">
    <location>
        <begin position="29"/>
        <end position="477"/>
    </location>
</feature>
<dbReference type="eggNOG" id="ENOG502RTMK">
    <property type="taxonomic scope" value="Eukaryota"/>
</dbReference>
<dbReference type="HOGENOM" id="CLU_019141_4_0_1"/>
<keyword evidence="2" id="KW-0732">Signal</keyword>
<accession>Q55TL4</accession>
<dbReference type="PaxDb" id="214684-Q5KIS1"/>
<dbReference type="Gene3D" id="3.20.20.80">
    <property type="entry name" value="Glycosidases"/>
    <property type="match status" value="1"/>
</dbReference>
<evidence type="ECO:0000313" key="3">
    <source>
        <dbReference type="EMBL" id="AAW43152.2"/>
    </source>
</evidence>
<reference evidence="3 4" key="1">
    <citation type="journal article" date="2005" name="Science">
        <title>The genome of the basidiomycetous yeast and human pathogen Cryptococcus neoformans.</title>
        <authorList>
            <person name="Loftus B.J."/>
            <person name="Fung E."/>
            <person name="Roncaglia P."/>
            <person name="Rowley D."/>
            <person name="Amedeo P."/>
            <person name="Bruno D."/>
            <person name="Vamathevan J."/>
            <person name="Miranda M."/>
            <person name="Anderson I.J."/>
            <person name="Fraser J.A."/>
            <person name="Allen J.E."/>
            <person name="Bosdet I.E."/>
            <person name="Brent M.R."/>
            <person name="Chiu R."/>
            <person name="Doering T.L."/>
            <person name="Donlin M.J."/>
            <person name="D'Souza C.A."/>
            <person name="Fox D.S."/>
            <person name="Grinberg V."/>
            <person name="Fu J."/>
            <person name="Fukushima M."/>
            <person name="Haas B.J."/>
            <person name="Huang J.C."/>
            <person name="Janbon G."/>
            <person name="Jones S.J."/>
            <person name="Koo H.L."/>
            <person name="Krzywinski M.I."/>
            <person name="Kwon-Chung J.K."/>
            <person name="Lengeler K.B."/>
            <person name="Maiti R."/>
            <person name="Marra M.A."/>
            <person name="Marra R.E."/>
            <person name="Mathewson C.A."/>
            <person name="Mitchell T.G."/>
            <person name="Pertea M."/>
            <person name="Riggs F.R."/>
            <person name="Salzberg S.L."/>
            <person name="Schein J.E."/>
            <person name="Shvartsbeyn A."/>
            <person name="Shin H."/>
            <person name="Shumway M."/>
            <person name="Specht C.A."/>
            <person name="Suh B.B."/>
            <person name="Tenney A."/>
            <person name="Utterback T.R."/>
            <person name="Wickes B.L."/>
            <person name="Wortman J.R."/>
            <person name="Wye N.H."/>
            <person name="Kronstad J.W."/>
            <person name="Lodge J.K."/>
            <person name="Heitman J."/>
            <person name="Davis R.W."/>
            <person name="Fraser C.M."/>
            <person name="Hyman R.W."/>
        </authorList>
    </citation>
    <scope>NUCLEOTIDE SEQUENCE [LARGE SCALE GENOMIC DNA]</scope>
    <source>
        <strain evidence="4">JEC21 / ATCC MYA-565</strain>
    </source>
</reference>
<protein>
    <submittedName>
        <fullName evidence="3">Expressed protein</fullName>
    </submittedName>
</protein>
<dbReference type="Pfam" id="PF03659">
    <property type="entry name" value="Glyco_hydro_71"/>
    <property type="match status" value="1"/>
</dbReference>
<evidence type="ECO:0000256" key="1">
    <source>
        <dbReference type="SAM" id="MobiDB-lite"/>
    </source>
</evidence>
<dbReference type="RefSeq" id="XP_024512731.1">
    <property type="nucleotide sequence ID" value="XM_024656987.1"/>
</dbReference>
<name>Q5KIS1_CRYD1</name>
<dbReference type="Proteomes" id="UP000002149">
    <property type="component" value="Chromosome 4"/>
</dbReference>
<feature type="region of interest" description="Disordered" evidence="1">
    <location>
        <begin position="36"/>
        <end position="57"/>
    </location>
</feature>
<dbReference type="InterPro" id="IPR005197">
    <property type="entry name" value="Glyco_hydro_71"/>
</dbReference>
<dbReference type="AlphaFoldDB" id="Q5KIS1"/>
<keyword evidence="4" id="KW-1185">Reference proteome</keyword>
<evidence type="ECO:0000256" key="2">
    <source>
        <dbReference type="SAM" id="SignalP"/>
    </source>
</evidence>
<dbReference type="InParanoid" id="Q5KIS1"/>
<feature type="signal peptide" evidence="2">
    <location>
        <begin position="1"/>
        <end position="28"/>
    </location>
</feature>
<proteinExistence type="predicted"/>
<dbReference type="GeneID" id="3256940"/>
<dbReference type="VEuPathDB" id="FungiDB:CND01960"/>
<accession>Q5KIS1</accession>
<sequence>MRRVIIHPLLRPLIALPILLLIMHALKAQWYRLGKGKGKSMSKTSDTGVQNEETEYPNPNGQRIVVGHFMLGNTYPFQPEDWERVFSLAQDTSLDGLALNIGPEEWQLSQAQVAYNILSSRPTPSNARPLKLFLSLDMNVLSPSPSELSTLIIKVISSGRDSQMRWDGKVLLSTFSGHSLGDDGWIDVLRLVERGLGEEVTFWPAFFMPPEDFLGKSYVDGAFAWNNAWPMGNHTINLEEDRPFLESKIPYMAAVSPLFFTHYGTEGEFGWNKNWIYRSDDLLLPSRFLSLLSLPNSRSPSIVQLISMNDYGESHNLFPVMGAQPGSDSWTSGMDHEGLRWISKYFLQRWRDGKGEVEGIDEVKLVLWYRTKPAVMETEDSVGRPRNADWAQDLINLFIIIPSSSPSSRYMLQIRNGPHLHRRHLSCEKLNLLTVPFVPGQVTYEILENEKMIIQGEGKAIEAEGAWNFNMWSGGVF</sequence>
<dbReference type="CDD" id="cd11577">
    <property type="entry name" value="GH71"/>
    <property type="match status" value="1"/>
</dbReference>